<keyword evidence="1" id="KW-0472">Membrane</keyword>
<evidence type="ECO:0000259" key="2">
    <source>
        <dbReference type="Pfam" id="PF13827"/>
    </source>
</evidence>
<dbReference type="Pfam" id="PF13827">
    <property type="entry name" value="DUF4189"/>
    <property type="match status" value="1"/>
</dbReference>
<evidence type="ECO:0000256" key="1">
    <source>
        <dbReference type="SAM" id="Phobius"/>
    </source>
</evidence>
<gene>
    <name evidence="3" type="ORF">SHTP_0697</name>
</gene>
<dbReference type="EMBL" id="AP017624">
    <property type="protein sequence ID" value="BAV40044.1"/>
    <property type="molecule type" value="Genomic_DNA"/>
</dbReference>
<accession>A0A1B4XZ01</accession>
<feature type="transmembrane region" description="Helical" evidence="1">
    <location>
        <begin position="16"/>
        <end position="35"/>
    </location>
</feature>
<organism evidence="3 4">
    <name type="scientific">Mycobacterium ulcerans subsp. shinshuense</name>
    <dbReference type="NCBI Taxonomy" id="1124626"/>
    <lineage>
        <taxon>Bacteria</taxon>
        <taxon>Bacillati</taxon>
        <taxon>Actinomycetota</taxon>
        <taxon>Actinomycetes</taxon>
        <taxon>Mycobacteriales</taxon>
        <taxon>Mycobacteriaceae</taxon>
        <taxon>Mycobacterium</taxon>
        <taxon>Mycobacterium ulcerans group</taxon>
    </lineage>
</organism>
<name>A0A1B4XZ01_MYCUL</name>
<feature type="domain" description="DUF4189" evidence="2">
    <location>
        <begin position="70"/>
        <end position="144"/>
    </location>
</feature>
<sequence length="155" mass="16212">MKPDRRQRIAAIRHRWIAVAIAGAVAVAALIVTMVQPFGPPPHRALAHSDKSSPVAMPPIPPIPPIAPRYGAIAVADNGAVGKTWGHRKRAQAEIHALTTCGHPSCNVLSVFTRCGAIAHDGQNFHGGLGRSHQAAGHDAEARLGGGWVLTSACN</sequence>
<keyword evidence="1" id="KW-1133">Transmembrane helix</keyword>
<protein>
    <recommendedName>
        <fullName evidence="2">DUF4189 domain-containing protein</fullName>
    </recommendedName>
</protein>
<proteinExistence type="predicted"/>
<dbReference type="InterPro" id="IPR025240">
    <property type="entry name" value="DUF4189"/>
</dbReference>
<dbReference type="Proteomes" id="UP000218067">
    <property type="component" value="Chromosome"/>
</dbReference>
<evidence type="ECO:0000313" key="4">
    <source>
        <dbReference type="Proteomes" id="UP000218067"/>
    </source>
</evidence>
<reference evidence="3 4" key="1">
    <citation type="submission" date="2016-08" db="EMBL/GenBank/DDBJ databases">
        <title>Complete genome sequence of Mycobacterium shinshuense, a subspecies of M. ulcerans.</title>
        <authorList>
            <person name="Yoshida M."/>
            <person name="Ogura Y."/>
            <person name="Hayashi T."/>
            <person name="Hoshino Y."/>
        </authorList>
    </citation>
    <scope>NUCLEOTIDE SEQUENCE [LARGE SCALE GENOMIC DNA]</scope>
    <source>
        <strain evidence="4">ATCC 33728</strain>
    </source>
</reference>
<evidence type="ECO:0000313" key="3">
    <source>
        <dbReference type="EMBL" id="BAV40044.1"/>
    </source>
</evidence>
<dbReference type="AlphaFoldDB" id="A0A1B4XZ01"/>
<keyword evidence="1" id="KW-0812">Transmembrane</keyword>